<evidence type="ECO:0000256" key="1">
    <source>
        <dbReference type="SAM" id="MobiDB-lite"/>
    </source>
</evidence>
<gene>
    <name evidence="2" type="ORF">AVDCRST_MAG25-2205</name>
</gene>
<sequence>GPNRGLREAHGDALPLAGGDPRRHRRCREYPRRQGRGARQDGARRRASRL</sequence>
<dbReference type="EMBL" id="CADCVI010000138">
    <property type="protein sequence ID" value="CAA9473239.1"/>
    <property type="molecule type" value="Genomic_DNA"/>
</dbReference>
<dbReference type="AlphaFoldDB" id="A0A6J4RMN5"/>
<feature type="non-terminal residue" evidence="2">
    <location>
        <position position="50"/>
    </location>
</feature>
<feature type="compositionally biased region" description="Basic and acidic residues" evidence="1">
    <location>
        <begin position="1"/>
        <end position="11"/>
    </location>
</feature>
<feature type="region of interest" description="Disordered" evidence="1">
    <location>
        <begin position="1"/>
        <end position="50"/>
    </location>
</feature>
<name>A0A6J4RMN5_9ACTN</name>
<proteinExistence type="predicted"/>
<evidence type="ECO:0000313" key="2">
    <source>
        <dbReference type="EMBL" id="CAA9473239.1"/>
    </source>
</evidence>
<protein>
    <submittedName>
        <fullName evidence="2">Uncharacterized protein</fullName>
    </submittedName>
</protein>
<feature type="non-terminal residue" evidence="2">
    <location>
        <position position="1"/>
    </location>
</feature>
<feature type="compositionally biased region" description="Basic and acidic residues" evidence="1">
    <location>
        <begin position="28"/>
        <end position="44"/>
    </location>
</feature>
<organism evidence="2">
    <name type="scientific">uncultured Rubrobacteraceae bacterium</name>
    <dbReference type="NCBI Taxonomy" id="349277"/>
    <lineage>
        <taxon>Bacteria</taxon>
        <taxon>Bacillati</taxon>
        <taxon>Actinomycetota</taxon>
        <taxon>Rubrobacteria</taxon>
        <taxon>Rubrobacterales</taxon>
        <taxon>Rubrobacteraceae</taxon>
        <taxon>environmental samples</taxon>
    </lineage>
</organism>
<accession>A0A6J4RMN5</accession>
<reference evidence="2" key="1">
    <citation type="submission" date="2020-02" db="EMBL/GenBank/DDBJ databases">
        <authorList>
            <person name="Meier V. D."/>
        </authorList>
    </citation>
    <scope>NUCLEOTIDE SEQUENCE</scope>
    <source>
        <strain evidence="2">AVDCRST_MAG25</strain>
    </source>
</reference>